<dbReference type="InterPro" id="IPR029058">
    <property type="entry name" value="AB_hydrolase_fold"/>
</dbReference>
<name>A0A835TBM2_CHLIN</name>
<keyword evidence="2" id="KW-1185">Reference proteome</keyword>
<proteinExistence type="predicted"/>
<protein>
    <recommendedName>
        <fullName evidence="3">Fungal lipase-like domain-containing protein</fullName>
    </recommendedName>
</protein>
<dbReference type="OrthoDB" id="406448at2759"/>
<comment type="caution">
    <text evidence="1">The sequence shown here is derived from an EMBL/GenBank/DDBJ whole genome shotgun (WGS) entry which is preliminary data.</text>
</comment>
<evidence type="ECO:0000313" key="2">
    <source>
        <dbReference type="Proteomes" id="UP000650467"/>
    </source>
</evidence>
<gene>
    <name evidence="1" type="ORF">HXX76_004305</name>
</gene>
<dbReference type="SUPFAM" id="SSF53474">
    <property type="entry name" value="alpha/beta-Hydrolases"/>
    <property type="match status" value="1"/>
</dbReference>
<accession>A0A835TBM2</accession>
<evidence type="ECO:0008006" key="3">
    <source>
        <dbReference type="Google" id="ProtNLM"/>
    </source>
</evidence>
<sequence>MSWISDAAAAVGHATGLNQAMGLMYTKGLSGNRDELLKLLVAAAANVYEHENNEGYKHDEKRYLGSRLRRTDAGSMGSGYGFVRYAVYQVVGGPYSGKTILAYEGTFSSTQKWQDFSLMLGSFKQTADTAESIFRQVRPDFITGHSLGGCIAEVVCSRTGCRGAAFNSPGPWSPVGKLNVVDGDKYNDVEFEIHLAVADPIVGLANSSAGNRAHGHIGSEQSGAVIWYYSLSGQHGIDAMVGAVGAL</sequence>
<dbReference type="AlphaFoldDB" id="A0A835TBM2"/>
<dbReference type="Proteomes" id="UP000650467">
    <property type="component" value="Unassembled WGS sequence"/>
</dbReference>
<dbReference type="Pfam" id="PF26363">
    <property type="entry name" value="Phospholipase-like"/>
    <property type="match status" value="1"/>
</dbReference>
<organism evidence="1 2">
    <name type="scientific">Chlamydomonas incerta</name>
    <dbReference type="NCBI Taxonomy" id="51695"/>
    <lineage>
        <taxon>Eukaryota</taxon>
        <taxon>Viridiplantae</taxon>
        <taxon>Chlorophyta</taxon>
        <taxon>core chlorophytes</taxon>
        <taxon>Chlorophyceae</taxon>
        <taxon>CS clade</taxon>
        <taxon>Chlamydomonadales</taxon>
        <taxon>Chlamydomonadaceae</taxon>
        <taxon>Chlamydomonas</taxon>
    </lineage>
</organism>
<dbReference type="EMBL" id="JAEHOC010000007">
    <property type="protein sequence ID" value="KAG2440193.1"/>
    <property type="molecule type" value="Genomic_DNA"/>
</dbReference>
<reference evidence="1" key="1">
    <citation type="journal article" date="2020" name="bioRxiv">
        <title>Comparative genomics of Chlamydomonas.</title>
        <authorList>
            <person name="Craig R.J."/>
            <person name="Hasan A.R."/>
            <person name="Ness R.W."/>
            <person name="Keightley P.D."/>
        </authorList>
    </citation>
    <scope>NUCLEOTIDE SEQUENCE</scope>
    <source>
        <strain evidence="1">SAG 7.73</strain>
    </source>
</reference>
<evidence type="ECO:0000313" key="1">
    <source>
        <dbReference type="EMBL" id="KAG2440193.1"/>
    </source>
</evidence>